<dbReference type="EMBL" id="AP008981">
    <property type="protein sequence ID" value="BAG40765.1"/>
    <property type="molecule type" value="Genomic_DNA"/>
</dbReference>
<evidence type="ECO:0000313" key="3">
    <source>
        <dbReference type="Proteomes" id="UP000001033"/>
    </source>
</evidence>
<dbReference type="AlphaFoldDB" id="B3CQ40"/>
<reference evidence="1" key="2">
    <citation type="journal article" date="2008" name="DNA Res.">
        <title>The Whole-genome Sequencing of the Obligate Intracellular Bacterium Orientia tsutsugamushi Revealed Massive Gene Amplification During Reductive Genome Evolution.</title>
        <authorList>
            <person name="Nakayama K."/>
            <person name="Yamashita A."/>
            <person name="Kurokawa K."/>
            <person name="Morimoto T."/>
            <person name="Ogawa M."/>
            <person name="Fukuhara M."/>
            <person name="Urakami H."/>
            <person name="Ohnishi M."/>
            <person name="Uchiyama I."/>
            <person name="Ogura Y."/>
            <person name="Ooka T."/>
            <person name="Oshima K."/>
            <person name="Tamura A."/>
            <person name="Hattori M."/>
            <person name="Hayashi T."/>
        </authorList>
    </citation>
    <scope>NUCLEOTIDE SEQUENCE</scope>
    <source>
        <strain evidence="1">Ikeda</strain>
    </source>
</reference>
<dbReference type="EMBL" id="AP008981">
    <property type="protein sequence ID" value="BAG39731.1"/>
    <property type="molecule type" value="Genomic_DNA"/>
</dbReference>
<sequence length="103" mass="12099">MFHHLYFEYLLNYVRLIRTSQVVSLIFTNSLTPATPVVENFWIFTSLTSNLLLPTMWLNISASTTSYFQGYHVHHSVSALMFRCLRFTTVVTFSSTRLAIWWI</sequence>
<evidence type="ECO:0000313" key="2">
    <source>
        <dbReference type="EMBL" id="BAG40765.1"/>
    </source>
</evidence>
<dbReference type="HOGENOM" id="CLU_148635_0_0_5"/>
<protein>
    <submittedName>
        <fullName evidence="1">Uncharacterized protein</fullName>
    </submittedName>
</protein>
<gene>
    <name evidence="1" type="ordered locus">OTT_0273</name>
    <name evidence="2" type="ordered locus">OTT_1307</name>
</gene>
<evidence type="ECO:0000313" key="1">
    <source>
        <dbReference type="EMBL" id="BAG39731.1"/>
    </source>
</evidence>
<dbReference type="KEGG" id="ott:OTT_1307"/>
<organism evidence="1 3">
    <name type="scientific">Orientia tsutsugamushi (strain Ikeda)</name>
    <name type="common">Rickettsia tsutsugamushi</name>
    <dbReference type="NCBI Taxonomy" id="334380"/>
    <lineage>
        <taxon>Bacteria</taxon>
        <taxon>Pseudomonadati</taxon>
        <taxon>Pseudomonadota</taxon>
        <taxon>Alphaproteobacteria</taxon>
        <taxon>Rickettsiales</taxon>
        <taxon>Rickettsiaceae</taxon>
        <taxon>Rickettsieae</taxon>
        <taxon>Orientia</taxon>
    </lineage>
</organism>
<dbReference type="Proteomes" id="UP000001033">
    <property type="component" value="Chromosome"/>
</dbReference>
<dbReference type="KEGG" id="ott:OTT_0273"/>
<name>B3CQ40_ORITI</name>
<reference evidence="3" key="1">
    <citation type="journal article" date="2008" name="DNA Res.">
        <title>The whole-genome sequencing of the obligate intracellular bacterium Orientia tsutsugamushi revealed massive gene amplification during reductive genome evolution.</title>
        <authorList>
            <person name="Nakayama K."/>
            <person name="Yamashita A."/>
            <person name="Kurokawa K."/>
            <person name="Morimoto T."/>
            <person name="Ogawa M."/>
            <person name="Fukuhara M."/>
            <person name="Urakami H."/>
            <person name="Ohnishi M."/>
            <person name="Uchiyama I."/>
            <person name="Ogura Y."/>
            <person name="Ooka T."/>
            <person name="Oshima K."/>
            <person name="Tamura A."/>
            <person name="Hattori M."/>
            <person name="Hayashi T."/>
        </authorList>
    </citation>
    <scope>NUCLEOTIDE SEQUENCE [LARGE SCALE GENOMIC DNA]</scope>
    <source>
        <strain evidence="3">Ikeda</strain>
    </source>
</reference>
<proteinExistence type="predicted"/>
<accession>B3CQ40</accession>